<dbReference type="GO" id="GO:0005886">
    <property type="term" value="C:plasma membrane"/>
    <property type="evidence" value="ECO:0007669"/>
    <property type="project" value="UniProtKB-SubCell"/>
</dbReference>
<dbReference type="Pfam" id="PF18967">
    <property type="entry name" value="PycTM"/>
    <property type="match status" value="1"/>
</dbReference>
<evidence type="ECO:0000259" key="9">
    <source>
        <dbReference type="Pfam" id="PF18967"/>
    </source>
</evidence>
<evidence type="ECO:0000256" key="8">
    <source>
        <dbReference type="SAM" id="Phobius"/>
    </source>
</evidence>
<keyword evidence="3 8" id="KW-0812">Transmembrane</keyword>
<comment type="caution">
    <text evidence="10">The sequence shown here is derived from an EMBL/GenBank/DDBJ whole genome shotgun (WGS) entry which is preliminary data.</text>
</comment>
<evidence type="ECO:0000256" key="7">
    <source>
        <dbReference type="ARBA" id="ARBA00023136"/>
    </source>
</evidence>
<protein>
    <recommendedName>
        <fullName evidence="9">Pycsar effector protein domain-containing protein</fullName>
    </recommendedName>
</protein>
<evidence type="ECO:0000313" key="11">
    <source>
        <dbReference type="Proteomes" id="UP000275076"/>
    </source>
</evidence>
<keyword evidence="11" id="KW-1185">Reference proteome</keyword>
<evidence type="ECO:0000256" key="1">
    <source>
        <dbReference type="ARBA" id="ARBA00004236"/>
    </source>
</evidence>
<feature type="domain" description="Pycsar effector protein" evidence="9">
    <location>
        <begin position="9"/>
        <end position="170"/>
    </location>
</feature>
<dbReference type="AlphaFoldDB" id="A0A428N2K4"/>
<dbReference type="RefSeq" id="WP_125556593.1">
    <property type="nucleotide sequence ID" value="NZ_RBVX01000013.1"/>
</dbReference>
<name>A0A428N2K4_9BACI</name>
<dbReference type="GO" id="GO:0000166">
    <property type="term" value="F:nucleotide binding"/>
    <property type="evidence" value="ECO:0007669"/>
    <property type="project" value="UniProtKB-KW"/>
</dbReference>
<dbReference type="OrthoDB" id="2084475at2"/>
<evidence type="ECO:0000256" key="4">
    <source>
        <dbReference type="ARBA" id="ARBA00022741"/>
    </source>
</evidence>
<dbReference type="Proteomes" id="UP000275076">
    <property type="component" value="Unassembled WGS sequence"/>
</dbReference>
<evidence type="ECO:0000256" key="2">
    <source>
        <dbReference type="ARBA" id="ARBA00022475"/>
    </source>
</evidence>
<feature type="transmembrane region" description="Helical" evidence="8">
    <location>
        <begin position="153"/>
        <end position="175"/>
    </location>
</feature>
<evidence type="ECO:0000256" key="5">
    <source>
        <dbReference type="ARBA" id="ARBA00022989"/>
    </source>
</evidence>
<keyword evidence="2" id="KW-1003">Cell membrane</keyword>
<keyword evidence="6" id="KW-0051">Antiviral defense</keyword>
<comment type="subcellular location">
    <subcellularLocation>
        <location evidence="1">Cell membrane</location>
    </subcellularLocation>
</comment>
<gene>
    <name evidence="10" type="ORF">D7Z54_14585</name>
</gene>
<dbReference type="EMBL" id="RBVX01000013">
    <property type="protein sequence ID" value="RSL32673.1"/>
    <property type="molecule type" value="Genomic_DNA"/>
</dbReference>
<evidence type="ECO:0000256" key="6">
    <source>
        <dbReference type="ARBA" id="ARBA00023118"/>
    </source>
</evidence>
<evidence type="ECO:0000313" key="10">
    <source>
        <dbReference type="EMBL" id="RSL32673.1"/>
    </source>
</evidence>
<dbReference type="GO" id="GO:0051607">
    <property type="term" value="P:defense response to virus"/>
    <property type="evidence" value="ECO:0007669"/>
    <property type="project" value="UniProtKB-KW"/>
</dbReference>
<feature type="transmembrane region" description="Helical" evidence="8">
    <location>
        <begin position="59"/>
        <end position="76"/>
    </location>
</feature>
<evidence type="ECO:0000256" key="3">
    <source>
        <dbReference type="ARBA" id="ARBA00022692"/>
    </source>
</evidence>
<accession>A0A428N2K4</accession>
<keyword evidence="7 8" id="KW-0472">Membrane</keyword>
<proteinExistence type="predicted"/>
<keyword evidence="4" id="KW-0547">Nucleotide-binding</keyword>
<keyword evidence="5 8" id="KW-1133">Transmembrane helix</keyword>
<dbReference type="InterPro" id="IPR043760">
    <property type="entry name" value="PycTM_dom"/>
</dbReference>
<sequence length="180" mass="20604">MEKLEVELQYKYELVNNWLKYAETKNSAVLVFTVAIITLIMNSINDNNMNSYMSINSKILLTFMSLACLVSLKSFLPKLKLDINNKKDISNNDNLHYFNHLSKYTPEQLIDAMSLQYYEDAFGDLKNKYNIDLANQIVINSNIAVRKFKHFKCAAYLVFVGIVVFSLISTLLSLFGGSLC</sequence>
<feature type="transmembrane region" description="Helical" evidence="8">
    <location>
        <begin position="27"/>
        <end position="44"/>
    </location>
</feature>
<organism evidence="10 11">
    <name type="scientific">Salibacterium salarium</name>
    <dbReference type="NCBI Taxonomy" id="284579"/>
    <lineage>
        <taxon>Bacteria</taxon>
        <taxon>Bacillati</taxon>
        <taxon>Bacillota</taxon>
        <taxon>Bacilli</taxon>
        <taxon>Bacillales</taxon>
        <taxon>Bacillaceae</taxon>
    </lineage>
</organism>
<reference evidence="10 11" key="1">
    <citation type="submission" date="2018-10" db="EMBL/GenBank/DDBJ databases">
        <title>Draft genome sequence of Bacillus salarius IM0101, isolated from a hypersaline soil in Inner Mongolia, China.</title>
        <authorList>
            <person name="Yamprayoonswat W."/>
            <person name="Boonvisut S."/>
            <person name="Jumpathong W."/>
            <person name="Sittihan S."/>
            <person name="Ruangsuj P."/>
            <person name="Wanthongcharoen S."/>
            <person name="Thongpramul N."/>
            <person name="Pimmason S."/>
            <person name="Yu B."/>
            <person name="Yasawong M."/>
        </authorList>
    </citation>
    <scope>NUCLEOTIDE SEQUENCE [LARGE SCALE GENOMIC DNA]</scope>
    <source>
        <strain evidence="10 11">IM0101</strain>
    </source>
</reference>